<evidence type="ECO:0000313" key="2">
    <source>
        <dbReference type="Proteomes" id="UP000824120"/>
    </source>
</evidence>
<organism evidence="1 2">
    <name type="scientific">Solanum commersonii</name>
    <name type="common">Commerson's wild potato</name>
    <name type="synonym">Commerson's nightshade</name>
    <dbReference type="NCBI Taxonomy" id="4109"/>
    <lineage>
        <taxon>Eukaryota</taxon>
        <taxon>Viridiplantae</taxon>
        <taxon>Streptophyta</taxon>
        <taxon>Embryophyta</taxon>
        <taxon>Tracheophyta</taxon>
        <taxon>Spermatophyta</taxon>
        <taxon>Magnoliopsida</taxon>
        <taxon>eudicotyledons</taxon>
        <taxon>Gunneridae</taxon>
        <taxon>Pentapetalae</taxon>
        <taxon>asterids</taxon>
        <taxon>lamiids</taxon>
        <taxon>Solanales</taxon>
        <taxon>Solanaceae</taxon>
        <taxon>Solanoideae</taxon>
        <taxon>Solaneae</taxon>
        <taxon>Solanum</taxon>
    </lineage>
</organism>
<dbReference type="EMBL" id="JACXVP010000005">
    <property type="protein sequence ID" value="KAG5606253.1"/>
    <property type="molecule type" value="Genomic_DNA"/>
</dbReference>
<evidence type="ECO:0000313" key="1">
    <source>
        <dbReference type="EMBL" id="KAG5606253.1"/>
    </source>
</evidence>
<protein>
    <submittedName>
        <fullName evidence="1">Uncharacterized protein</fullName>
    </submittedName>
</protein>
<dbReference type="Proteomes" id="UP000824120">
    <property type="component" value="Chromosome 5"/>
</dbReference>
<name>A0A9J5Z237_SOLCO</name>
<gene>
    <name evidence="1" type="ORF">H5410_027745</name>
</gene>
<comment type="caution">
    <text evidence="1">The sequence shown here is derived from an EMBL/GenBank/DDBJ whole genome shotgun (WGS) entry which is preliminary data.</text>
</comment>
<sequence>MPLHKKKNLSLCKTQQLQAQKEWNSSRANLAKTIPPQNSLQMPDKTENRLLSKHDNLQIEVQAPSWPRNRVRRNAHRPPTFKIVQVYSSQTSRHIHIQQTRSS</sequence>
<accession>A0A9J5Z237</accession>
<reference evidence="1 2" key="1">
    <citation type="submission" date="2020-09" db="EMBL/GenBank/DDBJ databases">
        <title>De no assembly of potato wild relative species, Solanum commersonii.</title>
        <authorList>
            <person name="Cho K."/>
        </authorList>
    </citation>
    <scope>NUCLEOTIDE SEQUENCE [LARGE SCALE GENOMIC DNA]</scope>
    <source>
        <strain evidence="1">LZ3.2</strain>
        <tissue evidence="1">Leaf</tissue>
    </source>
</reference>
<dbReference type="AlphaFoldDB" id="A0A9J5Z237"/>
<keyword evidence="2" id="KW-1185">Reference proteome</keyword>
<proteinExistence type="predicted"/>